<dbReference type="GO" id="GO:0003700">
    <property type="term" value="F:DNA-binding transcription factor activity"/>
    <property type="evidence" value="ECO:0007669"/>
    <property type="project" value="InterPro"/>
</dbReference>
<dbReference type="InterPro" id="IPR013088">
    <property type="entry name" value="Znf_NHR/GATA"/>
</dbReference>
<evidence type="ECO:0000313" key="13">
    <source>
        <dbReference type="Proteomes" id="UP001432027"/>
    </source>
</evidence>
<organism evidence="12 13">
    <name type="scientific">Pristionchus entomophagus</name>
    <dbReference type="NCBI Taxonomy" id="358040"/>
    <lineage>
        <taxon>Eukaryota</taxon>
        <taxon>Metazoa</taxon>
        <taxon>Ecdysozoa</taxon>
        <taxon>Nematoda</taxon>
        <taxon>Chromadorea</taxon>
        <taxon>Rhabditida</taxon>
        <taxon>Rhabditina</taxon>
        <taxon>Diplogasteromorpha</taxon>
        <taxon>Diplogasteroidea</taxon>
        <taxon>Neodiplogasteridae</taxon>
        <taxon>Pristionchus</taxon>
    </lineage>
</organism>
<sequence length="355" mass="40340">SIMAAASSSKPYECLICGVPIYNANLGIDACRACTVFYRRHLSSTKELLCRKGTDDCFVRNTRPNCRKCRFTRFAAVLSKSTSGATTSAMLLQRDNGNDTDSSDEPHSNNSNGVQNTFIDHRSFSLFASCSTDAPFFDRMRRAYSLLCLIRSCGEQGTYSDDPVGAKKGDEMTFISIVKSNKQANMAILARGLIPFYDSIFEDFRGLTNESKNFFVNRSLRMIQSLDGLYRSAHHFPDEDILSPTYTTYVSMDILDEFVENRFPEPEQELMAKEMRGNFHRSVDIILNEYKRVKPTNEEFLALMGLSLWNNELSRVNEEYSEIVTRNRSAVLSELHKLYTELGRTDYSVRLGDLL</sequence>
<evidence type="ECO:0000256" key="1">
    <source>
        <dbReference type="ARBA" id="ARBA00022723"/>
    </source>
</evidence>
<feature type="domain" description="Nuclear receptor" evidence="10">
    <location>
        <begin position="11"/>
        <end position="92"/>
    </location>
</feature>
<accession>A0AAV5TXK5</accession>
<evidence type="ECO:0000256" key="5">
    <source>
        <dbReference type="ARBA" id="ARBA00023125"/>
    </source>
</evidence>
<gene>
    <name evidence="12" type="ORF">PENTCL1PPCAC_21277</name>
</gene>
<keyword evidence="6" id="KW-0804">Transcription</keyword>
<dbReference type="Pfam" id="PF00104">
    <property type="entry name" value="Hormone_recep"/>
    <property type="match status" value="1"/>
</dbReference>
<dbReference type="EMBL" id="BTSX01000005">
    <property type="protein sequence ID" value="GMS99102.1"/>
    <property type="molecule type" value="Genomic_DNA"/>
</dbReference>
<reference evidence="12" key="1">
    <citation type="submission" date="2023-10" db="EMBL/GenBank/DDBJ databases">
        <title>Genome assembly of Pristionchus species.</title>
        <authorList>
            <person name="Yoshida K."/>
            <person name="Sommer R.J."/>
        </authorList>
    </citation>
    <scope>NUCLEOTIDE SEQUENCE</scope>
    <source>
        <strain evidence="12">RS0144</strain>
    </source>
</reference>
<comment type="caution">
    <text evidence="12">The sequence shown here is derived from an EMBL/GenBank/DDBJ whole genome shotgun (WGS) entry which is preliminary data.</text>
</comment>
<protein>
    <recommendedName>
        <fullName evidence="14">Nuclear receptor</fullName>
    </recommendedName>
</protein>
<dbReference type="SUPFAM" id="SSF48508">
    <property type="entry name" value="Nuclear receptor ligand-binding domain"/>
    <property type="match status" value="1"/>
</dbReference>
<feature type="region of interest" description="Disordered" evidence="9">
    <location>
        <begin position="93"/>
        <end position="112"/>
    </location>
</feature>
<feature type="non-terminal residue" evidence="12">
    <location>
        <position position="355"/>
    </location>
</feature>
<proteinExistence type="predicted"/>
<dbReference type="SUPFAM" id="SSF57716">
    <property type="entry name" value="Glucocorticoid receptor-like (DNA-binding domain)"/>
    <property type="match status" value="1"/>
</dbReference>
<keyword evidence="4" id="KW-0805">Transcription regulation</keyword>
<evidence type="ECO:0000259" key="11">
    <source>
        <dbReference type="PROSITE" id="PS51843"/>
    </source>
</evidence>
<dbReference type="InterPro" id="IPR001628">
    <property type="entry name" value="Znf_hrmn_rcpt"/>
</dbReference>
<dbReference type="Gene3D" id="1.10.565.10">
    <property type="entry name" value="Retinoid X Receptor"/>
    <property type="match status" value="1"/>
</dbReference>
<dbReference type="GO" id="GO:0005634">
    <property type="term" value="C:nucleus"/>
    <property type="evidence" value="ECO:0007669"/>
    <property type="project" value="TreeGrafter"/>
</dbReference>
<keyword evidence="5" id="KW-0238">DNA-binding</keyword>
<dbReference type="GO" id="GO:0008270">
    <property type="term" value="F:zinc ion binding"/>
    <property type="evidence" value="ECO:0007669"/>
    <property type="project" value="UniProtKB-KW"/>
</dbReference>
<dbReference type="SMART" id="SM00399">
    <property type="entry name" value="ZnF_C4"/>
    <property type="match status" value="1"/>
</dbReference>
<dbReference type="AlphaFoldDB" id="A0AAV5TXK5"/>
<keyword evidence="7" id="KW-0675">Receptor</keyword>
<feature type="domain" description="NR LBD" evidence="11">
    <location>
        <begin position="155"/>
        <end position="355"/>
    </location>
</feature>
<keyword evidence="13" id="KW-1185">Reference proteome</keyword>
<dbReference type="PROSITE" id="PS51843">
    <property type="entry name" value="NR_LBD"/>
    <property type="match status" value="1"/>
</dbReference>
<dbReference type="Proteomes" id="UP001432027">
    <property type="component" value="Unassembled WGS sequence"/>
</dbReference>
<dbReference type="PANTHER" id="PTHR46011:SF6">
    <property type="entry name" value="HIGH ZINC ACTIVATED NUCLEAR RECEPTOR PROTEIN"/>
    <property type="match status" value="1"/>
</dbReference>
<evidence type="ECO:0000256" key="3">
    <source>
        <dbReference type="ARBA" id="ARBA00022833"/>
    </source>
</evidence>
<evidence type="ECO:0000256" key="8">
    <source>
        <dbReference type="ARBA" id="ARBA00023242"/>
    </source>
</evidence>
<dbReference type="Pfam" id="PF00105">
    <property type="entry name" value="zf-C4"/>
    <property type="match status" value="1"/>
</dbReference>
<evidence type="ECO:0000259" key="10">
    <source>
        <dbReference type="PROSITE" id="PS51030"/>
    </source>
</evidence>
<dbReference type="PROSITE" id="PS51030">
    <property type="entry name" value="NUCLEAR_REC_DBD_2"/>
    <property type="match status" value="1"/>
</dbReference>
<evidence type="ECO:0000256" key="2">
    <source>
        <dbReference type="ARBA" id="ARBA00022771"/>
    </source>
</evidence>
<name>A0AAV5TXK5_9BILA</name>
<evidence type="ECO:0000313" key="12">
    <source>
        <dbReference type="EMBL" id="GMS99102.1"/>
    </source>
</evidence>
<evidence type="ECO:0000256" key="9">
    <source>
        <dbReference type="SAM" id="MobiDB-lite"/>
    </source>
</evidence>
<dbReference type="InterPro" id="IPR035500">
    <property type="entry name" value="NHR-like_dom_sf"/>
</dbReference>
<keyword evidence="3" id="KW-0862">Zinc</keyword>
<feature type="non-terminal residue" evidence="12">
    <location>
        <position position="1"/>
    </location>
</feature>
<dbReference type="SMART" id="SM00430">
    <property type="entry name" value="HOLI"/>
    <property type="match status" value="1"/>
</dbReference>
<evidence type="ECO:0000256" key="6">
    <source>
        <dbReference type="ARBA" id="ARBA00023163"/>
    </source>
</evidence>
<keyword evidence="2" id="KW-0863">Zinc-finger</keyword>
<evidence type="ECO:0008006" key="14">
    <source>
        <dbReference type="Google" id="ProtNLM"/>
    </source>
</evidence>
<dbReference type="GO" id="GO:0043565">
    <property type="term" value="F:sequence-specific DNA binding"/>
    <property type="evidence" value="ECO:0007669"/>
    <property type="project" value="InterPro"/>
</dbReference>
<dbReference type="PANTHER" id="PTHR46011">
    <property type="entry name" value="NUCLEAR HORMONE RECEPTOR FAMILY MEMBER NHR-86-RELATED"/>
    <property type="match status" value="1"/>
</dbReference>
<keyword evidence="8" id="KW-0539">Nucleus</keyword>
<evidence type="ECO:0000256" key="4">
    <source>
        <dbReference type="ARBA" id="ARBA00023015"/>
    </source>
</evidence>
<dbReference type="Gene3D" id="3.30.50.10">
    <property type="entry name" value="Erythroid Transcription Factor GATA-1, subunit A"/>
    <property type="match status" value="1"/>
</dbReference>
<evidence type="ECO:0000256" key="7">
    <source>
        <dbReference type="ARBA" id="ARBA00023170"/>
    </source>
</evidence>
<keyword evidence="1" id="KW-0479">Metal-binding</keyword>
<dbReference type="InterPro" id="IPR000536">
    <property type="entry name" value="Nucl_hrmn_rcpt_lig-bd"/>
</dbReference>